<dbReference type="SMART" id="SM00231">
    <property type="entry name" value="FA58C"/>
    <property type="match status" value="1"/>
</dbReference>
<dbReference type="PROSITE" id="PS50022">
    <property type="entry name" value="FA58C_3"/>
    <property type="match status" value="1"/>
</dbReference>
<dbReference type="Pfam" id="PF21114">
    <property type="entry name" value="DDR1-2_DS-like"/>
    <property type="match status" value="2"/>
</dbReference>
<feature type="transmembrane region" description="Helical" evidence="13">
    <location>
        <begin position="344"/>
        <end position="368"/>
    </location>
</feature>
<keyword evidence="7 13" id="KW-1133">Transmembrane helix</keyword>
<evidence type="ECO:0000256" key="13">
    <source>
        <dbReference type="SAM" id="Phobius"/>
    </source>
</evidence>
<dbReference type="InterPro" id="IPR020635">
    <property type="entry name" value="Tyr_kinase_cat_dom"/>
</dbReference>
<evidence type="ECO:0000256" key="2">
    <source>
        <dbReference type="ARBA" id="ARBA00022475"/>
    </source>
</evidence>
<evidence type="ECO:0000256" key="4">
    <source>
        <dbReference type="ARBA" id="ARBA00022729"/>
    </source>
</evidence>
<dbReference type="GeneTree" id="ENSGT00940000159733"/>
<dbReference type="PANTHER" id="PTHR24416">
    <property type="entry name" value="TYROSINE-PROTEIN KINASE RECEPTOR"/>
    <property type="match status" value="1"/>
</dbReference>
<dbReference type="SMART" id="SM00219">
    <property type="entry name" value="TyrKc"/>
    <property type="match status" value="1"/>
</dbReference>
<keyword evidence="6" id="KW-0067">ATP-binding</keyword>
<comment type="similarity">
    <text evidence="12">Belongs to the protein kinase superfamily. Tyr protein kinase family. Insulin receptor subfamily.</text>
</comment>
<protein>
    <submittedName>
        <fullName evidence="16">Discoidin domain receptor tyrosine kinase 1</fullName>
    </submittedName>
</protein>
<dbReference type="CDD" id="cd00057">
    <property type="entry name" value="FA58C"/>
    <property type="match status" value="1"/>
</dbReference>
<feature type="domain" description="Protein kinase" evidence="14">
    <location>
        <begin position="485"/>
        <end position="783"/>
    </location>
</feature>
<dbReference type="Gene3D" id="1.10.510.10">
    <property type="entry name" value="Transferase(Phosphotransferase) domain 1"/>
    <property type="match status" value="1"/>
</dbReference>
<evidence type="ECO:0000313" key="17">
    <source>
        <dbReference type="Proteomes" id="UP000694388"/>
    </source>
</evidence>
<dbReference type="FunFam" id="1.10.510.10:FF:000053">
    <property type="entry name" value="Epithelial discoidin domain-containing receptor 1"/>
    <property type="match status" value="1"/>
</dbReference>
<sequence length="783" mass="87634">MQDGSIPDISITASSQWYPSTAPWYARLETDRGDGAWCSAGLLRPGDKEFLQVSLGSLHLVTALATQGRFANGRGQEFAHQYRLHYTRNGQRWMPWRDHNDNQVIKGNNDAHTVVLRGLQPPVVARALRFLPFTERPTTVCMRVEIFGCTWEEGLTSYSIPFGHVMPMAGESSLELSDFTYDGYVSNGLIEGLGQLSDGVVGPDYPTQSKDVLHRRGYEYVGWNKSKLRLPFLQMEFVFQIPRNFTTMNVGQGVIISFIYTYIGYTLRLWKRPQGVASNTSKNLGIVVPLKSQWGRIVTCHLYFAAPWLLLSEVSFTNGESRVLDSSALTSFLEDAIEPQPGGVVHVVVVVLVVIILLLLLVIAAILCRHHWKGVLQLVSLPGVINSVAEVNAANSKPGPEMINCKPSPPLRRPPAAPPLGPPPPYATLDCAVIGSPSFNSIPAYAEAVIVSGTLSINTYAIPRFVTNHQSPVDLDLFELPLQKLRFCERLGEGQFGEVHLCETTELPEVSKKRVDAEVSDSSPLIVAVKTLRADACKSDKKDFLQEVKILSRLQHPNIVCLLGVSLRDNPLCIVTEYMSNGDLHQFLQLHTISKEPFIRTLSKKKQTFVSVHSLLHIGRQIACGMAYLASVNLVHRDLATRNCLVGTDLAIKVADFGLSRQLYSADYYRIRGRAVLPIRWLAWESLLQGKFTTASDVWSYGVTLWEVLTSCKQQPYQELTDEEVVENASEVFMNRGKQRYLPRPAVCPPHIYNIMLQCWRRESQQRPEFSTIIQFLDEEPQS</sequence>
<keyword evidence="8 13" id="KW-0472">Membrane</keyword>
<dbReference type="Gene3D" id="2.60.120.1190">
    <property type="match status" value="2"/>
</dbReference>
<dbReference type="InterPro" id="IPR000421">
    <property type="entry name" value="FA58C"/>
</dbReference>
<accession>A0A8C4WXJ5</accession>
<evidence type="ECO:0000256" key="12">
    <source>
        <dbReference type="ARBA" id="ARBA00061639"/>
    </source>
</evidence>
<evidence type="ECO:0000259" key="14">
    <source>
        <dbReference type="PROSITE" id="PS50011"/>
    </source>
</evidence>
<dbReference type="PROSITE" id="PS01286">
    <property type="entry name" value="FA58C_2"/>
    <property type="match status" value="1"/>
</dbReference>
<dbReference type="PRINTS" id="PR00109">
    <property type="entry name" value="TYRKINASE"/>
</dbReference>
<dbReference type="GO" id="GO:0005518">
    <property type="term" value="F:collagen binding"/>
    <property type="evidence" value="ECO:0007669"/>
    <property type="project" value="TreeGrafter"/>
</dbReference>
<evidence type="ECO:0000256" key="11">
    <source>
        <dbReference type="ARBA" id="ARBA00023180"/>
    </source>
</evidence>
<evidence type="ECO:0000256" key="5">
    <source>
        <dbReference type="ARBA" id="ARBA00022741"/>
    </source>
</evidence>
<dbReference type="Proteomes" id="UP000694388">
    <property type="component" value="Unplaced"/>
</dbReference>
<dbReference type="GO" id="GO:0051897">
    <property type="term" value="P:positive regulation of phosphatidylinositol 3-kinase/protein kinase B signal transduction"/>
    <property type="evidence" value="ECO:0007669"/>
    <property type="project" value="TreeGrafter"/>
</dbReference>
<proteinExistence type="inferred from homology"/>
<name>A0A8C4WXJ5_EPTBU</name>
<dbReference type="InterPro" id="IPR050122">
    <property type="entry name" value="RTK"/>
</dbReference>
<dbReference type="Pfam" id="PF00754">
    <property type="entry name" value="F5_F8_type_C"/>
    <property type="match status" value="1"/>
</dbReference>
<dbReference type="SUPFAM" id="SSF49785">
    <property type="entry name" value="Galactose-binding domain-like"/>
    <property type="match status" value="1"/>
</dbReference>
<dbReference type="GO" id="GO:0005524">
    <property type="term" value="F:ATP binding"/>
    <property type="evidence" value="ECO:0007669"/>
    <property type="project" value="UniProtKB-KW"/>
</dbReference>
<evidence type="ECO:0000259" key="15">
    <source>
        <dbReference type="PROSITE" id="PS50022"/>
    </source>
</evidence>
<dbReference type="InterPro" id="IPR008979">
    <property type="entry name" value="Galactose-bd-like_sf"/>
</dbReference>
<dbReference type="PROSITE" id="PS00109">
    <property type="entry name" value="PROTEIN_KINASE_TYR"/>
    <property type="match status" value="1"/>
</dbReference>
<dbReference type="InterPro" id="IPR048525">
    <property type="entry name" value="DDR1-2_DS-like"/>
</dbReference>
<dbReference type="OMA" id="HEPANSC"/>
<keyword evidence="4" id="KW-0732">Signal</keyword>
<keyword evidence="9" id="KW-1015">Disulfide bond</keyword>
<dbReference type="Pfam" id="PF07714">
    <property type="entry name" value="PK_Tyr_Ser-Thr"/>
    <property type="match status" value="1"/>
</dbReference>
<evidence type="ECO:0000256" key="3">
    <source>
        <dbReference type="ARBA" id="ARBA00022692"/>
    </source>
</evidence>
<evidence type="ECO:0000256" key="9">
    <source>
        <dbReference type="ARBA" id="ARBA00023157"/>
    </source>
</evidence>
<comment type="subcellular location">
    <subcellularLocation>
        <location evidence="1">Cell membrane</location>
        <topology evidence="1">Single-pass type I membrane protein</topology>
    </subcellularLocation>
</comment>
<evidence type="ECO:0000256" key="8">
    <source>
        <dbReference type="ARBA" id="ARBA00023136"/>
    </source>
</evidence>
<keyword evidence="5" id="KW-0547">Nucleotide-binding</keyword>
<dbReference type="PANTHER" id="PTHR24416:SF634">
    <property type="entry name" value="DISCOIDIN DOMAIN-CONTAINING RECEPTOR TYROSINE KINASE B"/>
    <property type="match status" value="1"/>
</dbReference>
<reference evidence="16" key="2">
    <citation type="submission" date="2025-09" db="UniProtKB">
        <authorList>
            <consortium name="Ensembl"/>
        </authorList>
    </citation>
    <scope>IDENTIFICATION</scope>
</reference>
<dbReference type="SUPFAM" id="SSF56112">
    <property type="entry name" value="Protein kinase-like (PK-like)"/>
    <property type="match status" value="1"/>
</dbReference>
<evidence type="ECO:0000256" key="1">
    <source>
        <dbReference type="ARBA" id="ARBA00004251"/>
    </source>
</evidence>
<organism evidence="16 17">
    <name type="scientific">Eptatretus burgeri</name>
    <name type="common">Inshore hagfish</name>
    <dbReference type="NCBI Taxonomy" id="7764"/>
    <lineage>
        <taxon>Eukaryota</taxon>
        <taxon>Metazoa</taxon>
        <taxon>Chordata</taxon>
        <taxon>Craniata</taxon>
        <taxon>Vertebrata</taxon>
        <taxon>Cyclostomata</taxon>
        <taxon>Myxini</taxon>
        <taxon>Myxiniformes</taxon>
        <taxon>Myxinidae</taxon>
        <taxon>Eptatretinae</taxon>
        <taxon>Eptatretus</taxon>
    </lineage>
</organism>
<feature type="domain" description="F5/8 type C" evidence="15">
    <location>
        <begin position="1"/>
        <end position="149"/>
    </location>
</feature>
<dbReference type="Gene3D" id="3.30.200.20">
    <property type="entry name" value="Phosphorylase Kinase, domain 1"/>
    <property type="match status" value="1"/>
</dbReference>
<keyword evidence="17" id="KW-1185">Reference proteome</keyword>
<evidence type="ECO:0000256" key="6">
    <source>
        <dbReference type="ARBA" id="ARBA00022840"/>
    </source>
</evidence>
<dbReference type="InterPro" id="IPR008266">
    <property type="entry name" value="Tyr_kinase_AS"/>
</dbReference>
<dbReference type="GO" id="GO:0005886">
    <property type="term" value="C:plasma membrane"/>
    <property type="evidence" value="ECO:0007669"/>
    <property type="project" value="UniProtKB-SubCell"/>
</dbReference>
<reference evidence="16" key="1">
    <citation type="submission" date="2025-08" db="UniProtKB">
        <authorList>
            <consortium name="Ensembl"/>
        </authorList>
    </citation>
    <scope>IDENTIFICATION</scope>
</reference>
<dbReference type="PROSITE" id="PS50011">
    <property type="entry name" value="PROTEIN_KINASE_DOM"/>
    <property type="match status" value="1"/>
</dbReference>
<dbReference type="AlphaFoldDB" id="A0A8C4WXJ5"/>
<dbReference type="InterPro" id="IPR001245">
    <property type="entry name" value="Ser-Thr/Tyr_kinase_cat_dom"/>
</dbReference>
<evidence type="ECO:0000256" key="7">
    <source>
        <dbReference type="ARBA" id="ARBA00022989"/>
    </source>
</evidence>
<evidence type="ECO:0000256" key="10">
    <source>
        <dbReference type="ARBA" id="ARBA00023170"/>
    </source>
</evidence>
<dbReference type="Gene3D" id="2.60.120.260">
    <property type="entry name" value="Galactose-binding domain-like"/>
    <property type="match status" value="1"/>
</dbReference>
<keyword evidence="11" id="KW-0325">Glycoprotein</keyword>
<keyword evidence="10" id="KW-0675">Receptor</keyword>
<dbReference type="FunFam" id="2.60.120.260:FF:000007">
    <property type="entry name" value="Discoidin domain receptor tyrosine kinase 1"/>
    <property type="match status" value="1"/>
</dbReference>
<keyword evidence="2" id="KW-1003">Cell membrane</keyword>
<dbReference type="InterPro" id="IPR011009">
    <property type="entry name" value="Kinase-like_dom_sf"/>
</dbReference>
<evidence type="ECO:0000313" key="16">
    <source>
        <dbReference type="Ensembl" id="ENSEBUP00000018137.1"/>
    </source>
</evidence>
<dbReference type="GO" id="GO:0010976">
    <property type="term" value="P:positive regulation of neuron projection development"/>
    <property type="evidence" value="ECO:0007669"/>
    <property type="project" value="TreeGrafter"/>
</dbReference>
<keyword evidence="3 13" id="KW-0812">Transmembrane</keyword>
<dbReference type="GO" id="GO:0038062">
    <property type="term" value="F:protein tyrosine kinase collagen receptor activity"/>
    <property type="evidence" value="ECO:0007669"/>
    <property type="project" value="TreeGrafter"/>
</dbReference>
<dbReference type="GO" id="GO:0043235">
    <property type="term" value="C:receptor complex"/>
    <property type="evidence" value="ECO:0007669"/>
    <property type="project" value="TreeGrafter"/>
</dbReference>
<dbReference type="Ensembl" id="ENSEBUT00000018714.1">
    <property type="protein sequence ID" value="ENSEBUP00000018137.1"/>
    <property type="gene ID" value="ENSEBUG00000011318.1"/>
</dbReference>
<dbReference type="InterPro" id="IPR000719">
    <property type="entry name" value="Prot_kinase_dom"/>
</dbReference>